<protein>
    <submittedName>
        <fullName evidence="2">Uncharacterized protein</fullName>
    </submittedName>
</protein>
<name>A0A5E6W8D1_PSEFL</name>
<reference evidence="2 3" key="1">
    <citation type="submission" date="2019-09" db="EMBL/GenBank/DDBJ databases">
        <authorList>
            <person name="Chandra G."/>
            <person name="Truman W A."/>
        </authorList>
    </citation>
    <scope>NUCLEOTIDE SEQUENCE [LARGE SCALE GENOMIC DNA]</scope>
    <source>
        <strain evidence="2">PS631</strain>
    </source>
</reference>
<organism evidence="2 3">
    <name type="scientific">Pseudomonas fluorescens</name>
    <dbReference type="NCBI Taxonomy" id="294"/>
    <lineage>
        <taxon>Bacteria</taxon>
        <taxon>Pseudomonadati</taxon>
        <taxon>Pseudomonadota</taxon>
        <taxon>Gammaproteobacteria</taxon>
        <taxon>Pseudomonadales</taxon>
        <taxon>Pseudomonadaceae</taxon>
        <taxon>Pseudomonas</taxon>
    </lineage>
</organism>
<dbReference type="Proteomes" id="UP000399692">
    <property type="component" value="Unassembled WGS sequence"/>
</dbReference>
<dbReference type="EMBL" id="CABVHF010000024">
    <property type="protein sequence ID" value="VVN25034.1"/>
    <property type="molecule type" value="Genomic_DNA"/>
</dbReference>
<feature type="compositionally biased region" description="Polar residues" evidence="1">
    <location>
        <begin position="59"/>
        <end position="71"/>
    </location>
</feature>
<feature type="region of interest" description="Disordered" evidence="1">
    <location>
        <begin position="1"/>
        <end position="88"/>
    </location>
</feature>
<dbReference type="AlphaFoldDB" id="A0A5E6W8D1"/>
<proteinExistence type="predicted"/>
<sequence length="88" mass="9531">MTQQSPAGSDVAMVIHEPHDGDEHTCSTYCDSGLPRSIPFNQQPQQTDNKADDYRNPPTARSGNSVGTPSVGNVDDAFRERVSTKKPS</sequence>
<evidence type="ECO:0000313" key="2">
    <source>
        <dbReference type="EMBL" id="VVN25034.1"/>
    </source>
</evidence>
<feature type="compositionally biased region" description="Polar residues" evidence="1">
    <location>
        <begin position="39"/>
        <end position="48"/>
    </location>
</feature>
<feature type="compositionally biased region" description="Basic and acidic residues" evidence="1">
    <location>
        <begin position="76"/>
        <end position="88"/>
    </location>
</feature>
<accession>A0A5E6W8D1</accession>
<evidence type="ECO:0000256" key="1">
    <source>
        <dbReference type="SAM" id="MobiDB-lite"/>
    </source>
</evidence>
<evidence type="ECO:0000313" key="3">
    <source>
        <dbReference type="Proteomes" id="UP000399692"/>
    </source>
</evidence>
<gene>
    <name evidence="2" type="ORF">PS631_04588</name>
</gene>
<feature type="compositionally biased region" description="Basic and acidic residues" evidence="1">
    <location>
        <begin position="16"/>
        <end position="25"/>
    </location>
</feature>